<organism evidence="7 8">
    <name type="scientific">Arsukibacterium ikkense</name>
    <dbReference type="NCBI Taxonomy" id="336831"/>
    <lineage>
        <taxon>Bacteria</taxon>
        <taxon>Pseudomonadati</taxon>
        <taxon>Pseudomonadota</taxon>
        <taxon>Gammaproteobacteria</taxon>
        <taxon>Chromatiales</taxon>
        <taxon>Chromatiaceae</taxon>
        <taxon>Arsukibacterium</taxon>
    </lineage>
</organism>
<dbReference type="PANTHER" id="PTHR42792">
    <property type="entry name" value="FLAGELLIN"/>
    <property type="match status" value="1"/>
</dbReference>
<dbReference type="InterPro" id="IPR046358">
    <property type="entry name" value="Flagellin_C"/>
</dbReference>
<dbReference type="InterPro" id="IPR001029">
    <property type="entry name" value="Flagellin_N"/>
</dbReference>
<keyword evidence="2 4" id="KW-0964">Secreted</keyword>
<keyword evidence="7" id="KW-0282">Flagellum</keyword>
<dbReference type="OrthoDB" id="9796789at2"/>
<dbReference type="Pfam" id="PF00669">
    <property type="entry name" value="Flagellin_N"/>
    <property type="match status" value="1"/>
</dbReference>
<dbReference type="InterPro" id="IPR001492">
    <property type="entry name" value="Flagellin"/>
</dbReference>
<feature type="domain" description="Flagellin C-terminal" evidence="6">
    <location>
        <begin position="189"/>
        <end position="273"/>
    </location>
</feature>
<evidence type="ECO:0000256" key="4">
    <source>
        <dbReference type="RuleBase" id="RU362073"/>
    </source>
</evidence>
<reference evidence="7 8" key="1">
    <citation type="submission" date="2015-03" db="EMBL/GenBank/DDBJ databases">
        <title>Draft genome sequences of two protease-producing strains of Arsukibacterium isolated from two cold and alkaline environments.</title>
        <authorList>
            <person name="Lylloff J.E."/>
            <person name="Skov L.B."/>
            <person name="Jepsen M."/>
            <person name="Hallin P.F."/>
            <person name="Sorensen S.J."/>
            <person name="Stougaard P."/>
            <person name="Glaring M.A."/>
        </authorList>
    </citation>
    <scope>NUCLEOTIDE SEQUENCE [LARGE SCALE GENOMIC DNA]</scope>
    <source>
        <strain evidence="7 8">GCM72</strain>
    </source>
</reference>
<proteinExistence type="inferred from homology"/>
<dbReference type="InterPro" id="IPR042187">
    <property type="entry name" value="Flagellin_C_sub2"/>
</dbReference>
<evidence type="ECO:0000313" key="8">
    <source>
        <dbReference type="Proteomes" id="UP000034228"/>
    </source>
</evidence>
<evidence type="ECO:0000259" key="6">
    <source>
        <dbReference type="Pfam" id="PF00700"/>
    </source>
</evidence>
<dbReference type="PATRIC" id="fig|336831.14.peg.3906"/>
<protein>
    <recommendedName>
        <fullName evidence="4">Flagellin</fullName>
    </recommendedName>
</protein>
<feature type="domain" description="Flagellin N-terminal" evidence="5">
    <location>
        <begin position="5"/>
        <end position="141"/>
    </location>
</feature>
<dbReference type="PRINTS" id="PR00207">
    <property type="entry name" value="FLAGELLIN"/>
</dbReference>
<dbReference type="STRING" id="336831.WG68_03725"/>
<comment type="caution">
    <text evidence="7">The sequence shown here is derived from an EMBL/GenBank/DDBJ whole genome shotgun (WGS) entry which is preliminary data.</text>
</comment>
<dbReference type="SUPFAM" id="SSF64518">
    <property type="entry name" value="Phase 1 flagellin"/>
    <property type="match status" value="1"/>
</dbReference>
<evidence type="ECO:0000256" key="2">
    <source>
        <dbReference type="ARBA" id="ARBA00022525"/>
    </source>
</evidence>
<dbReference type="EMBL" id="LAHO01000002">
    <property type="protein sequence ID" value="KKO47048.1"/>
    <property type="molecule type" value="Genomic_DNA"/>
</dbReference>
<gene>
    <name evidence="7" type="ORF">WG68_03725</name>
</gene>
<keyword evidence="8" id="KW-1185">Reference proteome</keyword>
<keyword evidence="7" id="KW-0969">Cilium</keyword>
<comment type="function">
    <text evidence="4">Flagellin is the subunit protein which polymerizes to form the filaments of bacterial flagella.</text>
</comment>
<dbReference type="Proteomes" id="UP000034228">
    <property type="component" value="Unassembled WGS sequence"/>
</dbReference>
<dbReference type="GO" id="GO:0005576">
    <property type="term" value="C:extracellular region"/>
    <property type="evidence" value="ECO:0007669"/>
    <property type="project" value="UniProtKB-SubCell"/>
</dbReference>
<dbReference type="Gene3D" id="1.20.1330.10">
    <property type="entry name" value="f41 fragment of flagellin, N-terminal domain"/>
    <property type="match status" value="1"/>
</dbReference>
<sequence length="274" mass="29079">MALVVNSNQSSLTSQRLLSNATVGLSTSFERLASGFRINRAADDAAGLVISNVLTSQVNGLDQAVRNANDAISLVQVTEGGMDEIHTSLQRLRVLAIQSGNGINSASEIAAIQQEFNELTAAIQNIADNTEFGGIKLLDGSVPAVEFQIGANAGQKISINLATSYGSDVSGLNIADIALGTEDIAATLQRLDGALLTLDSARTDLGAWQNVLDITMRNLRNVSENVSASRSRIRDTDYARETTELTRTQIIQQSSITVLAQANQRPQAALNVLN</sequence>
<dbReference type="RefSeq" id="WP_046556294.1">
    <property type="nucleotide sequence ID" value="NZ_LAHO01000002.1"/>
</dbReference>
<comment type="similarity">
    <text evidence="1 4">Belongs to the bacterial flagellin family.</text>
</comment>
<dbReference type="PANTHER" id="PTHR42792:SF2">
    <property type="entry name" value="FLAGELLIN"/>
    <property type="match status" value="1"/>
</dbReference>
<comment type="subcellular location">
    <subcellularLocation>
        <location evidence="4">Secreted</location>
    </subcellularLocation>
    <subcellularLocation>
        <location evidence="4">Bacterial flagellum</location>
    </subcellularLocation>
</comment>
<evidence type="ECO:0000259" key="5">
    <source>
        <dbReference type="Pfam" id="PF00669"/>
    </source>
</evidence>
<evidence type="ECO:0000256" key="3">
    <source>
        <dbReference type="ARBA" id="ARBA00023143"/>
    </source>
</evidence>
<dbReference type="AlphaFoldDB" id="A0A0M2VD57"/>
<keyword evidence="3 4" id="KW-0975">Bacterial flagellum</keyword>
<dbReference type="GO" id="GO:0009288">
    <property type="term" value="C:bacterial-type flagellum"/>
    <property type="evidence" value="ECO:0007669"/>
    <property type="project" value="UniProtKB-SubCell"/>
</dbReference>
<keyword evidence="7" id="KW-0966">Cell projection</keyword>
<evidence type="ECO:0000313" key="7">
    <source>
        <dbReference type="EMBL" id="KKO47048.1"/>
    </source>
</evidence>
<dbReference type="Gene3D" id="6.10.10.10">
    <property type="entry name" value="Flagellar export chaperone, C-terminal domain"/>
    <property type="match status" value="1"/>
</dbReference>
<dbReference type="Pfam" id="PF00700">
    <property type="entry name" value="Flagellin_C"/>
    <property type="match status" value="1"/>
</dbReference>
<accession>A0A0M2VD57</accession>
<dbReference type="GO" id="GO:0005198">
    <property type="term" value="F:structural molecule activity"/>
    <property type="evidence" value="ECO:0007669"/>
    <property type="project" value="UniProtKB-UniRule"/>
</dbReference>
<evidence type="ECO:0000256" key="1">
    <source>
        <dbReference type="ARBA" id="ARBA00005709"/>
    </source>
</evidence>
<name>A0A0M2VD57_9GAMM</name>